<proteinExistence type="predicted"/>
<comment type="caution">
    <text evidence="1">The sequence shown here is derived from an EMBL/GenBank/DDBJ whole genome shotgun (WGS) entry which is preliminary data.</text>
</comment>
<protein>
    <submittedName>
        <fullName evidence="1">Uncharacterized protein</fullName>
    </submittedName>
</protein>
<sequence>MHRRFTTNLKLPGFLPLLHGESCLPPLSWRCPTFVPAVATSIASRLYLSSGHTWSADTPTRPCWCCHR</sequence>
<reference evidence="1 2" key="1">
    <citation type="submission" date="2021-06" db="EMBL/GenBank/DDBJ databases">
        <authorList>
            <person name="Palmer J.M."/>
        </authorList>
    </citation>
    <scope>NUCLEOTIDE SEQUENCE [LARGE SCALE GENOMIC DNA]</scope>
    <source>
        <strain evidence="1 2">XC_2019</strain>
        <tissue evidence="1">Muscle</tissue>
    </source>
</reference>
<organism evidence="1 2">
    <name type="scientific">Xenoophorus captivus</name>
    <dbReference type="NCBI Taxonomy" id="1517983"/>
    <lineage>
        <taxon>Eukaryota</taxon>
        <taxon>Metazoa</taxon>
        <taxon>Chordata</taxon>
        <taxon>Craniata</taxon>
        <taxon>Vertebrata</taxon>
        <taxon>Euteleostomi</taxon>
        <taxon>Actinopterygii</taxon>
        <taxon>Neopterygii</taxon>
        <taxon>Teleostei</taxon>
        <taxon>Neoteleostei</taxon>
        <taxon>Acanthomorphata</taxon>
        <taxon>Ovalentaria</taxon>
        <taxon>Atherinomorphae</taxon>
        <taxon>Cyprinodontiformes</taxon>
        <taxon>Goodeidae</taxon>
        <taxon>Xenoophorus</taxon>
    </lineage>
</organism>
<accession>A0ABV0R038</accession>
<keyword evidence="2" id="KW-1185">Reference proteome</keyword>
<gene>
    <name evidence="1" type="ORF">XENOCAPTIV_006626</name>
</gene>
<name>A0ABV0R038_9TELE</name>
<dbReference type="Proteomes" id="UP001434883">
    <property type="component" value="Unassembled WGS sequence"/>
</dbReference>
<evidence type="ECO:0000313" key="1">
    <source>
        <dbReference type="EMBL" id="MEQ2201036.1"/>
    </source>
</evidence>
<evidence type="ECO:0000313" key="2">
    <source>
        <dbReference type="Proteomes" id="UP001434883"/>
    </source>
</evidence>
<dbReference type="EMBL" id="JAHRIN010026945">
    <property type="protein sequence ID" value="MEQ2201036.1"/>
    <property type="molecule type" value="Genomic_DNA"/>
</dbReference>